<gene>
    <name evidence="2" type="ORF">F4695_002373</name>
</gene>
<protein>
    <recommendedName>
        <fullName evidence="4">DUF930 domain-containing protein</fullName>
    </recommendedName>
</protein>
<accession>A0A7X0JK20</accession>
<sequence length="135" mass="15051">MTILLPARASMTGALLICAASTLPAHALDGRIVRQLNALAPEERVEQRCDLEAMDRLRKEGDFRPDKVIAYTFSDPVGNDNGLKATGAAFRSGGDWFKLKFKCETNAEGLSVTAFDYKVGSKIPREEWDKYYLYD</sequence>
<dbReference type="Proteomes" id="UP000585437">
    <property type="component" value="Unassembled WGS sequence"/>
</dbReference>
<evidence type="ECO:0000313" key="3">
    <source>
        <dbReference type="Proteomes" id="UP000585437"/>
    </source>
</evidence>
<evidence type="ECO:0000313" key="2">
    <source>
        <dbReference type="EMBL" id="MBB6509016.1"/>
    </source>
</evidence>
<dbReference type="AlphaFoldDB" id="A0A7X0JK20"/>
<reference evidence="2 3" key="1">
    <citation type="submission" date="2020-08" db="EMBL/GenBank/DDBJ databases">
        <title>The Agave Microbiome: Exploring the role of microbial communities in plant adaptations to desert environments.</title>
        <authorList>
            <person name="Partida-Martinez L.P."/>
        </authorList>
    </citation>
    <scope>NUCLEOTIDE SEQUENCE [LARGE SCALE GENOMIC DNA]</scope>
    <source>
        <strain evidence="2 3">AS3.12</strain>
    </source>
</reference>
<feature type="chain" id="PRO_5030518233" description="DUF930 domain-containing protein" evidence="1">
    <location>
        <begin position="28"/>
        <end position="135"/>
    </location>
</feature>
<evidence type="ECO:0000256" key="1">
    <source>
        <dbReference type="SAM" id="SignalP"/>
    </source>
</evidence>
<dbReference type="EMBL" id="JACHBU010000004">
    <property type="protein sequence ID" value="MBB6509016.1"/>
    <property type="molecule type" value="Genomic_DNA"/>
</dbReference>
<comment type="caution">
    <text evidence="2">The sequence shown here is derived from an EMBL/GenBank/DDBJ whole genome shotgun (WGS) entry which is preliminary data.</text>
</comment>
<dbReference type="InterPro" id="IPR009273">
    <property type="entry name" value="DUF930"/>
</dbReference>
<feature type="signal peptide" evidence="1">
    <location>
        <begin position="1"/>
        <end position="27"/>
    </location>
</feature>
<proteinExistence type="predicted"/>
<keyword evidence="1" id="KW-0732">Signal</keyword>
<organism evidence="2 3">
    <name type="scientific">Rhizobium soli</name>
    <dbReference type="NCBI Taxonomy" id="424798"/>
    <lineage>
        <taxon>Bacteria</taxon>
        <taxon>Pseudomonadati</taxon>
        <taxon>Pseudomonadota</taxon>
        <taxon>Alphaproteobacteria</taxon>
        <taxon>Hyphomicrobiales</taxon>
        <taxon>Rhizobiaceae</taxon>
        <taxon>Rhizobium/Agrobacterium group</taxon>
        <taxon>Rhizobium</taxon>
    </lineage>
</organism>
<evidence type="ECO:0008006" key="4">
    <source>
        <dbReference type="Google" id="ProtNLM"/>
    </source>
</evidence>
<keyword evidence="3" id="KW-1185">Reference proteome</keyword>
<dbReference type="RefSeq" id="WP_082471859.1">
    <property type="nucleotide sequence ID" value="NZ_JACHBU010000004.1"/>
</dbReference>
<dbReference type="Pfam" id="PF06059">
    <property type="entry name" value="DUF930"/>
    <property type="match status" value="1"/>
</dbReference>
<name>A0A7X0JK20_9HYPH</name>